<evidence type="ECO:0000256" key="1">
    <source>
        <dbReference type="SAM" id="MobiDB-lite"/>
    </source>
</evidence>
<name>A0ABN7BGK4_9HEMI</name>
<dbReference type="InterPro" id="IPR044822">
    <property type="entry name" value="Myb_DNA-bind_4"/>
</dbReference>
<evidence type="ECO:0000259" key="2">
    <source>
        <dbReference type="Pfam" id="PF13837"/>
    </source>
</evidence>
<accession>A0ABN7BGK4</accession>
<organism evidence="3 4">
    <name type="scientific">Nesidiocoris tenuis</name>
    <dbReference type="NCBI Taxonomy" id="355587"/>
    <lineage>
        <taxon>Eukaryota</taxon>
        <taxon>Metazoa</taxon>
        <taxon>Ecdysozoa</taxon>
        <taxon>Arthropoda</taxon>
        <taxon>Hexapoda</taxon>
        <taxon>Insecta</taxon>
        <taxon>Pterygota</taxon>
        <taxon>Neoptera</taxon>
        <taxon>Paraneoptera</taxon>
        <taxon>Hemiptera</taxon>
        <taxon>Heteroptera</taxon>
        <taxon>Panheteroptera</taxon>
        <taxon>Cimicomorpha</taxon>
        <taxon>Miridae</taxon>
        <taxon>Dicyphina</taxon>
        <taxon>Nesidiocoris</taxon>
    </lineage>
</organism>
<protein>
    <recommendedName>
        <fullName evidence="2">Myb/SANT-like DNA-binding domain-containing protein</fullName>
    </recommendedName>
</protein>
<proteinExistence type="predicted"/>
<evidence type="ECO:0000313" key="3">
    <source>
        <dbReference type="EMBL" id="BET03010.1"/>
    </source>
</evidence>
<feature type="domain" description="Myb/SANT-like DNA-binding" evidence="2">
    <location>
        <begin position="127"/>
        <end position="211"/>
    </location>
</feature>
<evidence type="ECO:0000313" key="4">
    <source>
        <dbReference type="Proteomes" id="UP001307889"/>
    </source>
</evidence>
<dbReference type="Pfam" id="PF13837">
    <property type="entry name" value="Myb_DNA-bind_4"/>
    <property type="match status" value="1"/>
</dbReference>
<feature type="compositionally biased region" description="Acidic residues" evidence="1">
    <location>
        <begin position="48"/>
        <end position="57"/>
    </location>
</feature>
<feature type="region of interest" description="Disordered" evidence="1">
    <location>
        <begin position="47"/>
        <end position="68"/>
    </location>
</feature>
<feature type="compositionally biased region" description="Polar residues" evidence="1">
    <location>
        <begin position="228"/>
        <end position="248"/>
    </location>
</feature>
<gene>
    <name evidence="3" type="ORF">NTJ_15828</name>
</gene>
<sequence>MTKRKADDDNVWFVLEEDGGLKSIVKSAKRVADDDETVVYEESVAQLENEEDVDDVEQVASDQISTSVAYADDDGEYYEVYEDENGDDSNAVLADESGSKVLTRYVVQNPEEPADDPEPSKFGCGSSWTDDAVYAMLAQVEPLLDELKTLPPQKHREIWDKIGESLVPHQHSGMDCLLKFRNMKRAYKKLLFRKARNFPIHWKFFERMHAMLQSEIPQVSPKTDADSDNTAGPSNTNKKNPSVPENRQMSKFDSFLAHKREVLEEIKSQGIVVKRHLEEMALSNDRRERKENEIYTLLKTIVTEEEKKVDLFRKLLERLW</sequence>
<dbReference type="EMBL" id="AP028923">
    <property type="protein sequence ID" value="BET03010.1"/>
    <property type="molecule type" value="Genomic_DNA"/>
</dbReference>
<reference evidence="3 4" key="1">
    <citation type="submission" date="2023-09" db="EMBL/GenBank/DDBJ databases">
        <title>Nesidiocoris tenuis whole genome shotgun sequence.</title>
        <authorList>
            <person name="Shibata T."/>
            <person name="Shimoda M."/>
            <person name="Kobayashi T."/>
            <person name="Uehara T."/>
        </authorList>
    </citation>
    <scope>NUCLEOTIDE SEQUENCE [LARGE SCALE GENOMIC DNA]</scope>
    <source>
        <strain evidence="3 4">Japan</strain>
    </source>
</reference>
<keyword evidence="4" id="KW-1185">Reference proteome</keyword>
<dbReference type="Proteomes" id="UP001307889">
    <property type="component" value="Chromosome 15"/>
</dbReference>
<feature type="region of interest" description="Disordered" evidence="1">
    <location>
        <begin position="217"/>
        <end position="248"/>
    </location>
</feature>